<dbReference type="SUPFAM" id="SSF46565">
    <property type="entry name" value="Chaperone J-domain"/>
    <property type="match status" value="1"/>
</dbReference>
<keyword evidence="1" id="KW-0143">Chaperone</keyword>
<dbReference type="InterPro" id="IPR036869">
    <property type="entry name" value="J_dom_sf"/>
</dbReference>
<evidence type="ECO:0000259" key="4">
    <source>
        <dbReference type="PROSITE" id="PS50076"/>
    </source>
</evidence>
<evidence type="ECO:0000256" key="1">
    <source>
        <dbReference type="ARBA" id="ARBA00023186"/>
    </source>
</evidence>
<evidence type="ECO:0000256" key="3">
    <source>
        <dbReference type="SAM" id="Phobius"/>
    </source>
</evidence>
<feature type="domain" description="J" evidence="4">
    <location>
        <begin position="2"/>
        <end position="62"/>
    </location>
</feature>
<name>A0ABY3XIK0_9GAMM</name>
<keyword evidence="3" id="KW-0472">Membrane</keyword>
<keyword evidence="6" id="KW-1185">Reference proteome</keyword>
<feature type="region of interest" description="Disordered" evidence="2">
    <location>
        <begin position="49"/>
        <end position="124"/>
    </location>
</feature>
<evidence type="ECO:0000256" key="2">
    <source>
        <dbReference type="SAM" id="MobiDB-lite"/>
    </source>
</evidence>
<dbReference type="CDD" id="cd06257">
    <property type="entry name" value="DnaJ"/>
    <property type="match status" value="1"/>
</dbReference>
<gene>
    <name evidence="5" type="ORF">MOV92_09430</name>
</gene>
<organism evidence="5 6">
    <name type="scientific">Lysobacter gummosus</name>
    <dbReference type="NCBI Taxonomy" id="262324"/>
    <lineage>
        <taxon>Bacteria</taxon>
        <taxon>Pseudomonadati</taxon>
        <taxon>Pseudomonadota</taxon>
        <taxon>Gammaproteobacteria</taxon>
        <taxon>Lysobacterales</taxon>
        <taxon>Lysobacteraceae</taxon>
        <taxon>Lysobacter</taxon>
    </lineage>
</organism>
<feature type="transmembrane region" description="Helical" evidence="3">
    <location>
        <begin position="347"/>
        <end position="367"/>
    </location>
</feature>
<keyword evidence="3" id="KW-1133">Transmembrane helix</keyword>
<proteinExistence type="predicted"/>
<feature type="transmembrane region" description="Helical" evidence="3">
    <location>
        <begin position="311"/>
        <end position="335"/>
    </location>
</feature>
<dbReference type="PROSITE" id="PS50076">
    <property type="entry name" value="DNAJ_2"/>
    <property type="match status" value="1"/>
</dbReference>
<accession>A0ABY3XIK0</accession>
<sequence>MSAFERLGLEPTADEREIKRAYAREIKRTRPDEDPAGFQELHEAYQHCLAYAQYRPEQDDEEFEASSDTSATGDDDASATDLHERSQAESVAPDTQTPLFASHPQPEGCVTAQESRTDGTELDEPTQQFDLDSFLHALFAHATSDRPIDLQRWLHDLEPLYALELKHALRIPVARALAQGEPPPPKDAIDAIAEFFALITTDPREEHLGQILYFTYHRSERYAHFKRIIAQRCSPHKRPTERWPMHELLGPRFWPRRLLVAAVPMMPTHLIELLERLEQTDASLAQSQLDSASVGFWRRATDRRWLNYRRVLVGLGRCALYYLATVGLASLLMGLDPVPFAHAARNIAALFIVWLTSVALWAGLLHFKDLIERRWGWDTAVIVAIPTLLTCLLVGYFAPIEGAFFAGLATVALIMVRGRIHSVPAVAFYVASITALCALVPLLGQPMDLSLPYIAVAAGALQIAHDVVYARAHKISVAQTRKREGWLWALAGLTGLAALALLFAPVIV</sequence>
<feature type="transmembrane region" description="Helical" evidence="3">
    <location>
        <begin position="379"/>
        <end position="397"/>
    </location>
</feature>
<evidence type="ECO:0000313" key="5">
    <source>
        <dbReference type="EMBL" id="UNP31436.1"/>
    </source>
</evidence>
<dbReference type="Proteomes" id="UP000829194">
    <property type="component" value="Chromosome"/>
</dbReference>
<reference evidence="5 6" key="1">
    <citation type="submission" date="2022-03" db="EMBL/GenBank/DDBJ databases">
        <title>Complete genome sequence of Lysobacter capsici VKM B-2533 and Lysobacter gummosus 10.1.1, promising sources of lytic agents.</title>
        <authorList>
            <person name="Tarlachkov S.V."/>
            <person name="Kudryakova I.V."/>
            <person name="Afoshin A.S."/>
            <person name="Leontyevskaya E.A."/>
            <person name="Leontyevskaya N.V."/>
        </authorList>
    </citation>
    <scope>NUCLEOTIDE SEQUENCE [LARGE SCALE GENOMIC DNA]</scope>
    <source>
        <strain evidence="5 6">10.1.1</strain>
    </source>
</reference>
<feature type="transmembrane region" description="Helical" evidence="3">
    <location>
        <begin position="486"/>
        <end position="507"/>
    </location>
</feature>
<feature type="transmembrane region" description="Helical" evidence="3">
    <location>
        <begin position="427"/>
        <end position="444"/>
    </location>
</feature>
<protein>
    <submittedName>
        <fullName evidence="5">J domain-containing protein</fullName>
    </submittedName>
</protein>
<dbReference type="EMBL" id="CP093547">
    <property type="protein sequence ID" value="UNP31436.1"/>
    <property type="molecule type" value="Genomic_DNA"/>
</dbReference>
<evidence type="ECO:0000313" key="6">
    <source>
        <dbReference type="Proteomes" id="UP000829194"/>
    </source>
</evidence>
<dbReference type="Gene3D" id="1.10.287.110">
    <property type="entry name" value="DnaJ domain"/>
    <property type="match status" value="1"/>
</dbReference>
<feature type="transmembrane region" description="Helical" evidence="3">
    <location>
        <begin position="450"/>
        <end position="470"/>
    </location>
</feature>
<keyword evidence="3" id="KW-0812">Transmembrane</keyword>
<dbReference type="InterPro" id="IPR001623">
    <property type="entry name" value="DnaJ_domain"/>
</dbReference>
<dbReference type="RefSeq" id="WP_057942576.1">
    <property type="nucleotide sequence ID" value="NZ_CP011131.1"/>
</dbReference>